<dbReference type="SUPFAM" id="SSF160113">
    <property type="entry name" value="YegP-like"/>
    <property type="match status" value="1"/>
</dbReference>
<gene>
    <name evidence="2" type="ORF">GCM10009784_28300</name>
</gene>
<organism evidence="2 3">
    <name type="scientific">Arthrobacter parietis</name>
    <dbReference type="NCBI Taxonomy" id="271434"/>
    <lineage>
        <taxon>Bacteria</taxon>
        <taxon>Bacillati</taxon>
        <taxon>Actinomycetota</taxon>
        <taxon>Actinomycetes</taxon>
        <taxon>Micrococcales</taxon>
        <taxon>Micrococcaceae</taxon>
        <taxon>Arthrobacter</taxon>
    </lineage>
</organism>
<comment type="caution">
    <text evidence="2">The sequence shown here is derived from an EMBL/GenBank/DDBJ whole genome shotgun (WGS) entry which is preliminary data.</text>
</comment>
<evidence type="ECO:0000313" key="2">
    <source>
        <dbReference type="EMBL" id="GAA2177474.1"/>
    </source>
</evidence>
<dbReference type="InterPro" id="IPR010879">
    <property type="entry name" value="DUF1508"/>
</dbReference>
<accession>A0ABN3B038</accession>
<protein>
    <recommendedName>
        <fullName evidence="1">DUF1508 domain-containing protein</fullName>
    </recommendedName>
</protein>
<dbReference type="EMBL" id="BAAAON010000003">
    <property type="protein sequence ID" value="GAA2177474.1"/>
    <property type="molecule type" value="Genomic_DNA"/>
</dbReference>
<proteinExistence type="predicted"/>
<dbReference type="InterPro" id="IPR036913">
    <property type="entry name" value="YegP-like_sf"/>
</dbReference>
<reference evidence="2 3" key="1">
    <citation type="journal article" date="2019" name="Int. J. Syst. Evol. Microbiol.">
        <title>The Global Catalogue of Microorganisms (GCM) 10K type strain sequencing project: providing services to taxonomists for standard genome sequencing and annotation.</title>
        <authorList>
            <consortium name="The Broad Institute Genomics Platform"/>
            <consortium name="The Broad Institute Genome Sequencing Center for Infectious Disease"/>
            <person name="Wu L."/>
            <person name="Ma J."/>
        </authorList>
    </citation>
    <scope>NUCLEOTIDE SEQUENCE [LARGE SCALE GENOMIC DNA]</scope>
    <source>
        <strain evidence="2 3">JCM 14917</strain>
    </source>
</reference>
<dbReference type="RefSeq" id="WP_277359877.1">
    <property type="nucleotide sequence ID" value="NZ_BAAAON010000003.1"/>
</dbReference>
<name>A0ABN3B038_9MICC</name>
<evidence type="ECO:0000313" key="3">
    <source>
        <dbReference type="Proteomes" id="UP001500974"/>
    </source>
</evidence>
<sequence length="65" mass="7085">MAGKFELYFDDAKRYRFRLTGDDGATLMTSEPYSDKPTAVSGINGIRDCASTALIADLTDGDETE</sequence>
<evidence type="ECO:0000259" key="1">
    <source>
        <dbReference type="Pfam" id="PF07411"/>
    </source>
</evidence>
<dbReference type="Pfam" id="PF07411">
    <property type="entry name" value="DUF1508"/>
    <property type="match status" value="1"/>
</dbReference>
<keyword evidence="3" id="KW-1185">Reference proteome</keyword>
<dbReference type="Gene3D" id="2.30.29.80">
    <property type="match status" value="1"/>
</dbReference>
<feature type="domain" description="DUF1508" evidence="1">
    <location>
        <begin position="10"/>
        <end position="57"/>
    </location>
</feature>
<dbReference type="Proteomes" id="UP001500974">
    <property type="component" value="Unassembled WGS sequence"/>
</dbReference>